<evidence type="ECO:0000256" key="2">
    <source>
        <dbReference type="ARBA" id="ARBA00022741"/>
    </source>
</evidence>
<protein>
    <recommendedName>
        <fullName evidence="4">Disease resistance N-terminal domain-containing protein</fullName>
    </recommendedName>
</protein>
<name>A0AAE0ALX0_9ROSI</name>
<sequence length="259" mass="29721">MDVEISISLSLSINKLQDLIGDETTSSNPRVQEEIQRAINNLQSLNQFWKDLEASSPGGSANDPRASQLLKAVYSVEDATDTFLIIMSKEIYRFNKLRRDSYTQKMKFFCSHKMKASYPIRLAKKMKKFNDDVRHLVEIKGAGTSDIESNNDTRLLRFQNDRDHLRQRPHWGRISEFCLEDETHVVGLQQQINELVARLIPQLIRNDGQSGDIKIQDLDDQQHHVESGDIEIQDLDDLQHHVESIECTQQQGQDFGSGV</sequence>
<dbReference type="GO" id="GO:0006952">
    <property type="term" value="P:defense response"/>
    <property type="evidence" value="ECO:0007669"/>
    <property type="project" value="UniProtKB-KW"/>
</dbReference>
<evidence type="ECO:0000256" key="1">
    <source>
        <dbReference type="ARBA" id="ARBA00022737"/>
    </source>
</evidence>
<reference evidence="5" key="1">
    <citation type="journal article" date="2023" name="Plant J.">
        <title>Genome sequences and population genomics provide insights into the demographic history, inbreeding, and mutation load of two 'living fossil' tree species of Dipteronia.</title>
        <authorList>
            <person name="Feng Y."/>
            <person name="Comes H.P."/>
            <person name="Chen J."/>
            <person name="Zhu S."/>
            <person name="Lu R."/>
            <person name="Zhang X."/>
            <person name="Li P."/>
            <person name="Qiu J."/>
            <person name="Olsen K.M."/>
            <person name="Qiu Y."/>
        </authorList>
    </citation>
    <scope>NUCLEOTIDE SEQUENCE</scope>
    <source>
        <strain evidence="5">NBL</strain>
    </source>
</reference>
<dbReference type="Proteomes" id="UP001281410">
    <property type="component" value="Unassembled WGS sequence"/>
</dbReference>
<evidence type="ECO:0000313" key="6">
    <source>
        <dbReference type="Proteomes" id="UP001281410"/>
    </source>
</evidence>
<dbReference type="InterPro" id="IPR041118">
    <property type="entry name" value="Rx_N"/>
</dbReference>
<dbReference type="Gene3D" id="1.20.5.4130">
    <property type="match status" value="1"/>
</dbReference>
<dbReference type="Pfam" id="PF18052">
    <property type="entry name" value="Rx_N"/>
    <property type="match status" value="1"/>
</dbReference>
<keyword evidence="3" id="KW-0611">Plant defense</keyword>
<proteinExistence type="predicted"/>
<evidence type="ECO:0000259" key="4">
    <source>
        <dbReference type="Pfam" id="PF18052"/>
    </source>
</evidence>
<dbReference type="EMBL" id="JANJYJ010000004">
    <property type="protein sequence ID" value="KAK3220541.1"/>
    <property type="molecule type" value="Genomic_DNA"/>
</dbReference>
<evidence type="ECO:0000256" key="3">
    <source>
        <dbReference type="ARBA" id="ARBA00022821"/>
    </source>
</evidence>
<keyword evidence="1" id="KW-0677">Repeat</keyword>
<gene>
    <name evidence="5" type="ORF">Dsin_014511</name>
</gene>
<evidence type="ECO:0000313" key="5">
    <source>
        <dbReference type="EMBL" id="KAK3220541.1"/>
    </source>
</evidence>
<accession>A0AAE0ALX0</accession>
<dbReference type="AlphaFoldDB" id="A0AAE0ALX0"/>
<keyword evidence="2" id="KW-0547">Nucleotide-binding</keyword>
<comment type="caution">
    <text evidence="5">The sequence shown here is derived from an EMBL/GenBank/DDBJ whole genome shotgun (WGS) entry which is preliminary data.</text>
</comment>
<feature type="domain" description="Disease resistance N-terminal" evidence="4">
    <location>
        <begin position="9"/>
        <end position="89"/>
    </location>
</feature>
<dbReference type="GO" id="GO:0000166">
    <property type="term" value="F:nucleotide binding"/>
    <property type="evidence" value="ECO:0007669"/>
    <property type="project" value="UniProtKB-KW"/>
</dbReference>
<keyword evidence="6" id="KW-1185">Reference proteome</keyword>
<organism evidence="5 6">
    <name type="scientific">Dipteronia sinensis</name>
    <dbReference type="NCBI Taxonomy" id="43782"/>
    <lineage>
        <taxon>Eukaryota</taxon>
        <taxon>Viridiplantae</taxon>
        <taxon>Streptophyta</taxon>
        <taxon>Embryophyta</taxon>
        <taxon>Tracheophyta</taxon>
        <taxon>Spermatophyta</taxon>
        <taxon>Magnoliopsida</taxon>
        <taxon>eudicotyledons</taxon>
        <taxon>Gunneridae</taxon>
        <taxon>Pentapetalae</taxon>
        <taxon>rosids</taxon>
        <taxon>malvids</taxon>
        <taxon>Sapindales</taxon>
        <taxon>Sapindaceae</taxon>
        <taxon>Hippocastanoideae</taxon>
        <taxon>Acereae</taxon>
        <taxon>Dipteronia</taxon>
    </lineage>
</organism>